<feature type="compositionally biased region" description="Basic and acidic residues" evidence="1">
    <location>
        <begin position="62"/>
        <end position="75"/>
    </location>
</feature>
<name>A0A229RLV7_AMYAL</name>
<keyword evidence="3" id="KW-1185">Reference proteome</keyword>
<evidence type="ECO:0000313" key="3">
    <source>
        <dbReference type="Proteomes" id="UP000215563"/>
    </source>
</evidence>
<proteinExistence type="predicted"/>
<organism evidence="2 3">
    <name type="scientific">Amycolatopsis alba DSM 44262</name>
    <dbReference type="NCBI Taxonomy" id="1125972"/>
    <lineage>
        <taxon>Bacteria</taxon>
        <taxon>Bacillati</taxon>
        <taxon>Actinomycetota</taxon>
        <taxon>Actinomycetes</taxon>
        <taxon>Pseudonocardiales</taxon>
        <taxon>Pseudonocardiaceae</taxon>
        <taxon>Amycolatopsis</taxon>
    </lineage>
</organism>
<dbReference type="Proteomes" id="UP000215563">
    <property type="component" value="Unassembled WGS sequence"/>
</dbReference>
<feature type="region of interest" description="Disordered" evidence="1">
    <location>
        <begin position="128"/>
        <end position="153"/>
    </location>
</feature>
<feature type="compositionally biased region" description="Gly residues" evidence="1">
    <location>
        <begin position="41"/>
        <end position="52"/>
    </location>
</feature>
<reference evidence="2 3" key="1">
    <citation type="submission" date="2017-07" db="EMBL/GenBank/DDBJ databases">
        <title>Amycolatopsis alba DSM 44262 Genome sequencing and assembly.</title>
        <authorList>
            <person name="Kaur N."/>
            <person name="Mayilraj S."/>
        </authorList>
    </citation>
    <scope>NUCLEOTIDE SEQUENCE [LARGE SCALE GENOMIC DNA]</scope>
    <source>
        <strain evidence="2 3">DSM 44262</strain>
    </source>
</reference>
<evidence type="ECO:0000313" key="2">
    <source>
        <dbReference type="EMBL" id="OXM47545.1"/>
    </source>
</evidence>
<gene>
    <name evidence="2" type="ORF">CFP75_23845</name>
</gene>
<dbReference type="EMBL" id="NMQU01000074">
    <property type="protein sequence ID" value="OXM47545.1"/>
    <property type="molecule type" value="Genomic_DNA"/>
</dbReference>
<sequence>MAYREQLGVELDQTLPAVAGATHVGAGETPTPRVRTRRGRGPGPGAGAGAGAGAVKTSSGEPARKQAAERQKEKPPGAAAAKIAARYPGICCACDRSYPKGELLGRVGSGWGHEACAKIAAETEKIRTGETFRRQRPSTWRRGAGPGKTRDRF</sequence>
<feature type="region of interest" description="Disordered" evidence="1">
    <location>
        <begin position="1"/>
        <end position="80"/>
    </location>
</feature>
<protein>
    <submittedName>
        <fullName evidence="2">Uncharacterized protein</fullName>
    </submittedName>
</protein>
<dbReference type="AlphaFoldDB" id="A0A229RLV7"/>
<accession>A0A229RLV7</accession>
<comment type="caution">
    <text evidence="2">The sequence shown here is derived from an EMBL/GenBank/DDBJ whole genome shotgun (WGS) entry which is preliminary data.</text>
</comment>
<evidence type="ECO:0000256" key="1">
    <source>
        <dbReference type="SAM" id="MobiDB-lite"/>
    </source>
</evidence>